<dbReference type="Gene3D" id="1.25.40.10">
    <property type="entry name" value="Tetratricopeptide repeat domain"/>
    <property type="match status" value="2"/>
</dbReference>
<accession>A0ABW5XMU1</accession>
<reference evidence="6" key="1">
    <citation type="journal article" date="2019" name="Int. J. Syst. Evol. Microbiol.">
        <title>The Global Catalogue of Microorganisms (GCM) 10K type strain sequencing project: providing services to taxonomists for standard genome sequencing and annotation.</title>
        <authorList>
            <consortium name="The Broad Institute Genomics Platform"/>
            <consortium name="The Broad Institute Genome Sequencing Center for Infectious Disease"/>
            <person name="Wu L."/>
            <person name="Ma J."/>
        </authorList>
    </citation>
    <scope>NUCLEOTIDE SEQUENCE [LARGE SCALE GENOMIC DNA]</scope>
    <source>
        <strain evidence="6">KCTC 52232</strain>
    </source>
</reference>
<dbReference type="SUPFAM" id="SSF47384">
    <property type="entry name" value="Homodimeric domain of signal transducing histidine kinase"/>
    <property type="match status" value="1"/>
</dbReference>
<keyword evidence="2" id="KW-0175">Coiled coil</keyword>
<keyword evidence="3" id="KW-0812">Transmembrane</keyword>
<dbReference type="SMART" id="SM00028">
    <property type="entry name" value="TPR"/>
    <property type="match status" value="4"/>
</dbReference>
<feature type="repeat" description="TPR" evidence="1">
    <location>
        <begin position="151"/>
        <end position="184"/>
    </location>
</feature>
<evidence type="ECO:0000313" key="5">
    <source>
        <dbReference type="EMBL" id="MFD2864517.1"/>
    </source>
</evidence>
<comment type="caution">
    <text evidence="5">The sequence shown here is derived from an EMBL/GenBank/DDBJ whole genome shotgun (WGS) entry which is preliminary data.</text>
</comment>
<dbReference type="EMBL" id="JBHUON010000006">
    <property type="protein sequence ID" value="MFD2864517.1"/>
    <property type="molecule type" value="Genomic_DNA"/>
</dbReference>
<keyword evidence="3" id="KW-0472">Membrane</keyword>
<dbReference type="PROSITE" id="PS50005">
    <property type="entry name" value="TPR"/>
    <property type="match status" value="2"/>
</dbReference>
<dbReference type="InterPro" id="IPR011990">
    <property type="entry name" value="TPR-like_helical_dom_sf"/>
</dbReference>
<feature type="repeat" description="TPR" evidence="1">
    <location>
        <begin position="112"/>
        <end position="144"/>
    </location>
</feature>
<evidence type="ECO:0000256" key="3">
    <source>
        <dbReference type="SAM" id="Phobius"/>
    </source>
</evidence>
<proteinExistence type="predicted"/>
<dbReference type="InterPro" id="IPR036097">
    <property type="entry name" value="HisK_dim/P_sf"/>
</dbReference>
<gene>
    <name evidence="5" type="ORF">ACFSYC_07420</name>
</gene>
<keyword evidence="4" id="KW-0732">Signal</keyword>
<protein>
    <submittedName>
        <fullName evidence="5">Tetratricopeptide repeat protein</fullName>
    </submittedName>
</protein>
<dbReference type="PANTHER" id="PTHR10098">
    <property type="entry name" value="RAPSYN-RELATED"/>
    <property type="match status" value="1"/>
</dbReference>
<keyword evidence="1" id="KW-0802">TPR repeat</keyword>
<dbReference type="Gene3D" id="1.10.287.130">
    <property type="match status" value="1"/>
</dbReference>
<feature type="transmembrane region" description="Helical" evidence="3">
    <location>
        <begin position="340"/>
        <end position="361"/>
    </location>
</feature>
<evidence type="ECO:0000256" key="1">
    <source>
        <dbReference type="PROSITE-ProRule" id="PRU00339"/>
    </source>
</evidence>
<organism evidence="5 6">
    <name type="scientific">Mucilaginibacter antarcticus</name>
    <dbReference type="NCBI Taxonomy" id="1855725"/>
    <lineage>
        <taxon>Bacteria</taxon>
        <taxon>Pseudomonadati</taxon>
        <taxon>Bacteroidota</taxon>
        <taxon>Sphingobacteriia</taxon>
        <taxon>Sphingobacteriales</taxon>
        <taxon>Sphingobacteriaceae</taxon>
        <taxon>Mucilaginibacter</taxon>
    </lineage>
</organism>
<evidence type="ECO:0000313" key="6">
    <source>
        <dbReference type="Proteomes" id="UP001597601"/>
    </source>
</evidence>
<dbReference type="Pfam" id="PF13424">
    <property type="entry name" value="TPR_12"/>
    <property type="match status" value="1"/>
</dbReference>
<keyword evidence="6" id="KW-1185">Reference proteome</keyword>
<name>A0ABW5XMU1_9SPHI</name>
<dbReference type="InterPro" id="IPR019734">
    <property type="entry name" value="TPR_rpt"/>
</dbReference>
<dbReference type="Proteomes" id="UP001597601">
    <property type="component" value="Unassembled WGS sequence"/>
</dbReference>
<feature type="chain" id="PRO_5045655379" evidence="4">
    <location>
        <begin position="20"/>
        <end position="475"/>
    </location>
</feature>
<feature type="signal peptide" evidence="4">
    <location>
        <begin position="1"/>
        <end position="19"/>
    </location>
</feature>
<evidence type="ECO:0000256" key="2">
    <source>
        <dbReference type="SAM" id="Coils"/>
    </source>
</evidence>
<feature type="coiled-coil region" evidence="2">
    <location>
        <begin position="364"/>
        <end position="398"/>
    </location>
</feature>
<evidence type="ECO:0000256" key="4">
    <source>
        <dbReference type="SAM" id="SignalP"/>
    </source>
</evidence>
<keyword evidence="3" id="KW-1133">Transmembrane helix</keyword>
<sequence>MKKLYAIFIVLLVATTVYATNSQDVTAKDTNEVNALNKRGYNNRLIDPKETVSYAEKALKLAAELKYDRGLAEAYRVKGIGEYYLNNPDSALNRYFDALAIFEKIKDERGQARVYNNLGNLYQLIEYEKALEYFDKAEKIAEMHNDTTLIASLSLNIGNIYNRKNMFENALTNYNKALKLFTLLKNDVILVQCLEDLGFLYYQLRDFPKAKKLLLEAHEKAKAKDMKSSVAAINLTLTDLYVSEGNFSEAEKYLKEGRTYSYLIDNKKDIYDYKHTAYEMEVKRDNFKLALRYLQEIYREDSVNYRSNVSTRLNFIKLEQEKAVKAISDKKDAEASLIKFWAVTVVAGLLAIVIVLLIGSVKRKATTNVQLQELNSEISRQKDNLDRINHHLEEIIDERTKDLQVKNKKLSEYSSYLSHQIRGPIATLKGLMNLEKEGLVDKQECIKMMDKCVSEIDKKIIQMSDMLHDPGRTSV</sequence>
<dbReference type="RefSeq" id="WP_377125119.1">
    <property type="nucleotide sequence ID" value="NZ_JBHUHN010000001.1"/>
</dbReference>
<dbReference type="SUPFAM" id="SSF48452">
    <property type="entry name" value="TPR-like"/>
    <property type="match status" value="1"/>
</dbReference>